<reference evidence="6 7" key="1">
    <citation type="submission" date="2013-08" db="EMBL/GenBank/DDBJ databases">
        <authorList>
            <person name="Weinstock G."/>
            <person name="Sodergren E."/>
            <person name="Wylie T."/>
            <person name="Fulton L."/>
            <person name="Fulton R."/>
            <person name="Fronick C."/>
            <person name="O'Laughlin M."/>
            <person name="Godfrey J."/>
            <person name="Miner T."/>
            <person name="Herter B."/>
            <person name="Appelbaum E."/>
            <person name="Cordes M."/>
            <person name="Lek S."/>
            <person name="Wollam A."/>
            <person name="Pepin K.H."/>
            <person name="Palsikar V.B."/>
            <person name="Mitreva M."/>
            <person name="Wilson R.K."/>
        </authorList>
    </citation>
    <scope>NUCLEOTIDE SEQUENCE [LARGE SCALE GENOMIC DNA]</scope>
    <source>
        <strain evidence="6 7">ATCC 15930</strain>
    </source>
</reference>
<dbReference type="InterPro" id="IPR012336">
    <property type="entry name" value="Thioredoxin-like_fold"/>
</dbReference>
<dbReference type="InterPro" id="IPR025380">
    <property type="entry name" value="DUF4369"/>
</dbReference>
<evidence type="ECO:0000256" key="3">
    <source>
        <dbReference type="ARBA" id="ARBA00023157"/>
    </source>
</evidence>
<evidence type="ECO:0000313" key="7">
    <source>
        <dbReference type="Proteomes" id="UP000027442"/>
    </source>
</evidence>
<dbReference type="InterPro" id="IPR036249">
    <property type="entry name" value="Thioredoxin-like_sf"/>
</dbReference>
<dbReference type="Pfam" id="PF13905">
    <property type="entry name" value="Thioredoxin_8"/>
    <property type="match status" value="1"/>
</dbReference>
<dbReference type="HOGENOM" id="CLU_042529_1_0_10"/>
<keyword evidence="7" id="KW-1185">Reference proteome</keyword>
<evidence type="ECO:0000256" key="2">
    <source>
        <dbReference type="ARBA" id="ARBA00022748"/>
    </source>
</evidence>
<protein>
    <submittedName>
        <fullName evidence="6">Antioxidant, AhpC/TSA family</fullName>
    </submittedName>
</protein>
<dbReference type="AlphaFoldDB" id="A0A069QH84"/>
<dbReference type="PROSITE" id="PS51352">
    <property type="entry name" value="THIOREDOXIN_2"/>
    <property type="match status" value="1"/>
</dbReference>
<dbReference type="InterPro" id="IPR013766">
    <property type="entry name" value="Thioredoxin_domain"/>
</dbReference>
<comment type="subcellular location">
    <subcellularLocation>
        <location evidence="1">Cell envelope</location>
    </subcellularLocation>
</comment>
<evidence type="ECO:0000256" key="1">
    <source>
        <dbReference type="ARBA" id="ARBA00004196"/>
    </source>
</evidence>
<name>A0A069QH84_HOYLO</name>
<dbReference type="Proteomes" id="UP000027442">
    <property type="component" value="Unassembled WGS sequence"/>
</dbReference>
<evidence type="ECO:0000259" key="5">
    <source>
        <dbReference type="PROSITE" id="PS51352"/>
    </source>
</evidence>
<keyword evidence="2" id="KW-0201">Cytochrome c-type biogenesis</keyword>
<dbReference type="GO" id="GO:0017004">
    <property type="term" value="P:cytochrome complex assembly"/>
    <property type="evidence" value="ECO:0007669"/>
    <property type="project" value="UniProtKB-KW"/>
</dbReference>
<feature type="domain" description="Thioredoxin" evidence="5">
    <location>
        <begin position="261"/>
        <end position="404"/>
    </location>
</feature>
<dbReference type="SUPFAM" id="SSF52833">
    <property type="entry name" value="Thioredoxin-like"/>
    <property type="match status" value="1"/>
</dbReference>
<evidence type="ECO:0000256" key="4">
    <source>
        <dbReference type="ARBA" id="ARBA00023284"/>
    </source>
</evidence>
<dbReference type="PANTHER" id="PTHR42852:SF6">
    <property type="entry name" value="THIOL:DISULFIDE INTERCHANGE PROTEIN DSBE"/>
    <property type="match status" value="1"/>
</dbReference>
<dbReference type="GO" id="GO:0030313">
    <property type="term" value="C:cell envelope"/>
    <property type="evidence" value="ECO:0007669"/>
    <property type="project" value="UniProtKB-SubCell"/>
</dbReference>
<keyword evidence="3" id="KW-1015">Disulfide bond</keyword>
<dbReference type="InterPro" id="IPR050553">
    <property type="entry name" value="Thioredoxin_ResA/DsbE_sf"/>
</dbReference>
<proteinExistence type="predicted"/>
<dbReference type="RefSeq" id="WP_018967661.1">
    <property type="nucleotide sequence ID" value="NZ_KB899216.1"/>
</dbReference>
<dbReference type="PANTHER" id="PTHR42852">
    <property type="entry name" value="THIOL:DISULFIDE INTERCHANGE PROTEIN DSBE"/>
    <property type="match status" value="1"/>
</dbReference>
<dbReference type="Pfam" id="PF14289">
    <property type="entry name" value="DUF4369"/>
    <property type="match status" value="1"/>
</dbReference>
<sequence length="404" mass="45754">MKTHIKTLTIAALGLIYTALGHAQKFSISGKFPGLTNGAVVELETEMQGNTVSLVRTKVVNGAFKLVGQVKSPTVARVKINDKASYAENEEPREHSVNLVVENVPIIIDAVQYDSIPLDTDLEHPSAELEKHVRVKGGHEQANYQKWRDMVRQAEINAWYSEQAWLNYAYEHPKATSEPATENSLKALARKDKVELKRLNREFVEAHPNTAIALKLQRESMTEVFVNTRAELEKLIERFKNNADRQGYASFKLFVQSLMKYTKGKEAVDFVVFEPDGKQSKLLASLSKDKYNIVDFWASWCGPCRVAIPGIKALYEKWKEKINIVSVSLDRNDADWQKAMTEEAMPWKQLLVSPMSMRTLKDDYRILGIPELLVVTPDGKIIYATGEPADAHDFIEKLCTEEEK</sequence>
<dbReference type="Gene3D" id="3.40.30.10">
    <property type="entry name" value="Glutaredoxin"/>
    <property type="match status" value="1"/>
</dbReference>
<gene>
    <name evidence="6" type="ORF">HMPREF1991_01824</name>
</gene>
<organism evidence="6 7">
    <name type="scientific">Hoylesella loescheii DSM 19665 = JCM 12249 = ATCC 15930</name>
    <dbReference type="NCBI Taxonomy" id="1122985"/>
    <lineage>
        <taxon>Bacteria</taxon>
        <taxon>Pseudomonadati</taxon>
        <taxon>Bacteroidota</taxon>
        <taxon>Bacteroidia</taxon>
        <taxon>Bacteroidales</taxon>
        <taxon>Prevotellaceae</taxon>
        <taxon>Hoylesella</taxon>
    </lineage>
</organism>
<keyword evidence="4" id="KW-0676">Redox-active center</keyword>
<dbReference type="CDD" id="cd02966">
    <property type="entry name" value="TlpA_like_family"/>
    <property type="match status" value="1"/>
</dbReference>
<dbReference type="EMBL" id="JNGW01000077">
    <property type="protein sequence ID" value="KDR52125.1"/>
    <property type="molecule type" value="Genomic_DNA"/>
</dbReference>
<dbReference type="PATRIC" id="fig|1122985.7.peg.1898"/>
<comment type="caution">
    <text evidence="6">The sequence shown here is derived from an EMBL/GenBank/DDBJ whole genome shotgun (WGS) entry which is preliminary data.</text>
</comment>
<accession>A0A069QH84</accession>
<dbReference type="eggNOG" id="COG0526">
    <property type="taxonomic scope" value="Bacteria"/>
</dbReference>
<evidence type="ECO:0000313" key="6">
    <source>
        <dbReference type="EMBL" id="KDR52125.1"/>
    </source>
</evidence>